<name>A0A2J4RKJ1_9ENTR</name>
<sequence>MLTALSRPSHIVSYAAGDLLICRRDASRMTVCNKRRVLLFCNGLLCYFIENINRRIRSHDA</sequence>
<organism evidence="1 2">
    <name type="scientific">Klebsiella michiganensis</name>
    <dbReference type="NCBI Taxonomy" id="1134687"/>
    <lineage>
        <taxon>Bacteria</taxon>
        <taxon>Pseudomonadati</taxon>
        <taxon>Pseudomonadota</taxon>
        <taxon>Gammaproteobacteria</taxon>
        <taxon>Enterobacterales</taxon>
        <taxon>Enterobacteriaceae</taxon>
        <taxon>Klebsiella/Raoultella group</taxon>
        <taxon>Klebsiella</taxon>
    </lineage>
</organism>
<reference evidence="1 2" key="2">
    <citation type="submission" date="2018-01" db="EMBL/GenBank/DDBJ databases">
        <title>Genomic study of Klebsiella pneumoniae.</title>
        <authorList>
            <person name="Yang Y."/>
            <person name="Bicalho R."/>
        </authorList>
    </citation>
    <scope>NUCLEOTIDE SEQUENCE [LARGE SCALE GENOMIC DNA]</scope>
    <source>
        <strain evidence="1 2">A11</strain>
    </source>
</reference>
<dbReference type="EMBL" id="PIDS01000046">
    <property type="protein sequence ID" value="PLL43827.1"/>
    <property type="molecule type" value="Genomic_DNA"/>
</dbReference>
<dbReference type="AlphaFoldDB" id="A0A2J4RKJ1"/>
<gene>
    <name evidence="1" type="ORF">CWN50_02965</name>
</gene>
<protein>
    <submittedName>
        <fullName evidence="1">Uncharacterized protein</fullName>
    </submittedName>
</protein>
<comment type="caution">
    <text evidence="1">The sequence shown here is derived from an EMBL/GenBank/DDBJ whole genome shotgun (WGS) entry which is preliminary data.</text>
</comment>
<accession>A0A2J4RKJ1</accession>
<reference evidence="1 2" key="1">
    <citation type="submission" date="2017-11" db="EMBL/GenBank/DDBJ databases">
        <authorList>
            <person name="Han C.G."/>
        </authorList>
    </citation>
    <scope>NUCLEOTIDE SEQUENCE [LARGE SCALE GENOMIC DNA]</scope>
    <source>
        <strain evidence="1 2">A11</strain>
    </source>
</reference>
<evidence type="ECO:0000313" key="2">
    <source>
        <dbReference type="Proteomes" id="UP000234505"/>
    </source>
</evidence>
<proteinExistence type="predicted"/>
<dbReference type="Proteomes" id="UP000234505">
    <property type="component" value="Unassembled WGS sequence"/>
</dbReference>
<evidence type="ECO:0000313" key="1">
    <source>
        <dbReference type="EMBL" id="PLL43827.1"/>
    </source>
</evidence>